<dbReference type="Proteomes" id="UP000499080">
    <property type="component" value="Unassembled WGS sequence"/>
</dbReference>
<sequence>MTDIVRRQSVLIPLLPIISKDLSSQFKRGYWSETWYLDSGTISSSFEQTDTNIPESKKERLVVVMLFNSPACG</sequence>
<proteinExistence type="predicted"/>
<dbReference type="EMBL" id="BGPR01096234">
    <property type="protein sequence ID" value="GBM41362.1"/>
    <property type="molecule type" value="Genomic_DNA"/>
</dbReference>
<evidence type="ECO:0000313" key="2">
    <source>
        <dbReference type="Proteomes" id="UP000499080"/>
    </source>
</evidence>
<dbReference type="AlphaFoldDB" id="A0A4Y2FIP1"/>
<accession>A0A4Y2FIP1</accession>
<organism evidence="1 2">
    <name type="scientific">Araneus ventricosus</name>
    <name type="common">Orbweaver spider</name>
    <name type="synonym">Epeira ventricosa</name>
    <dbReference type="NCBI Taxonomy" id="182803"/>
    <lineage>
        <taxon>Eukaryota</taxon>
        <taxon>Metazoa</taxon>
        <taxon>Ecdysozoa</taxon>
        <taxon>Arthropoda</taxon>
        <taxon>Chelicerata</taxon>
        <taxon>Arachnida</taxon>
        <taxon>Araneae</taxon>
        <taxon>Araneomorphae</taxon>
        <taxon>Entelegynae</taxon>
        <taxon>Araneoidea</taxon>
        <taxon>Araneidae</taxon>
        <taxon>Araneus</taxon>
    </lineage>
</organism>
<protein>
    <submittedName>
        <fullName evidence="1">Uncharacterized protein</fullName>
    </submittedName>
</protein>
<feature type="non-terminal residue" evidence="1">
    <location>
        <position position="73"/>
    </location>
</feature>
<comment type="caution">
    <text evidence="1">The sequence shown here is derived from an EMBL/GenBank/DDBJ whole genome shotgun (WGS) entry which is preliminary data.</text>
</comment>
<evidence type="ECO:0000313" key="1">
    <source>
        <dbReference type="EMBL" id="GBM41362.1"/>
    </source>
</evidence>
<keyword evidence="2" id="KW-1185">Reference proteome</keyword>
<name>A0A4Y2FIP1_ARAVE</name>
<gene>
    <name evidence="1" type="ORF">AVEN_270383_1</name>
</gene>
<reference evidence="1 2" key="1">
    <citation type="journal article" date="2019" name="Sci. Rep.">
        <title>Orb-weaving spider Araneus ventricosus genome elucidates the spidroin gene catalogue.</title>
        <authorList>
            <person name="Kono N."/>
            <person name="Nakamura H."/>
            <person name="Ohtoshi R."/>
            <person name="Moran D.A.P."/>
            <person name="Shinohara A."/>
            <person name="Yoshida Y."/>
            <person name="Fujiwara M."/>
            <person name="Mori M."/>
            <person name="Tomita M."/>
            <person name="Arakawa K."/>
        </authorList>
    </citation>
    <scope>NUCLEOTIDE SEQUENCE [LARGE SCALE GENOMIC DNA]</scope>
</reference>